<feature type="chain" id="PRO_5046062082" description="DUF4440 domain-containing protein" evidence="1">
    <location>
        <begin position="26"/>
        <end position="148"/>
    </location>
</feature>
<evidence type="ECO:0000256" key="1">
    <source>
        <dbReference type="SAM" id="SignalP"/>
    </source>
</evidence>
<dbReference type="InterPro" id="IPR032710">
    <property type="entry name" value="NTF2-like_dom_sf"/>
</dbReference>
<comment type="caution">
    <text evidence="3">The sequence shown here is derived from an EMBL/GenBank/DDBJ whole genome shotgun (WGS) entry which is preliminary data.</text>
</comment>
<proteinExistence type="predicted"/>
<dbReference type="Gene3D" id="3.10.450.50">
    <property type="match status" value="1"/>
</dbReference>
<protein>
    <recommendedName>
        <fullName evidence="2">DUF4440 domain-containing protein</fullName>
    </recommendedName>
</protein>
<feature type="domain" description="DUF4440" evidence="2">
    <location>
        <begin position="31"/>
        <end position="137"/>
    </location>
</feature>
<feature type="signal peptide" evidence="1">
    <location>
        <begin position="1"/>
        <end position="25"/>
    </location>
</feature>
<accession>A0ABP7QKN4</accession>
<dbReference type="Pfam" id="PF14534">
    <property type="entry name" value="DUF4440"/>
    <property type="match status" value="1"/>
</dbReference>
<organism evidence="3 4">
    <name type="scientific">Mucilaginibacter dorajii</name>
    <dbReference type="NCBI Taxonomy" id="692994"/>
    <lineage>
        <taxon>Bacteria</taxon>
        <taxon>Pseudomonadati</taxon>
        <taxon>Bacteroidota</taxon>
        <taxon>Sphingobacteriia</taxon>
        <taxon>Sphingobacteriales</taxon>
        <taxon>Sphingobacteriaceae</taxon>
        <taxon>Mucilaginibacter</taxon>
    </lineage>
</organism>
<dbReference type="RefSeq" id="WP_259089904.1">
    <property type="nucleotide sequence ID" value="NZ_BAAAZC010000027.1"/>
</dbReference>
<evidence type="ECO:0000313" key="4">
    <source>
        <dbReference type="Proteomes" id="UP001500742"/>
    </source>
</evidence>
<reference evidence="4" key="1">
    <citation type="journal article" date="2019" name="Int. J. Syst. Evol. Microbiol.">
        <title>The Global Catalogue of Microorganisms (GCM) 10K type strain sequencing project: providing services to taxonomists for standard genome sequencing and annotation.</title>
        <authorList>
            <consortium name="The Broad Institute Genomics Platform"/>
            <consortium name="The Broad Institute Genome Sequencing Center for Infectious Disease"/>
            <person name="Wu L."/>
            <person name="Ma J."/>
        </authorList>
    </citation>
    <scope>NUCLEOTIDE SEQUENCE [LARGE SCALE GENOMIC DNA]</scope>
    <source>
        <strain evidence="4">JCM 16601</strain>
    </source>
</reference>
<evidence type="ECO:0000313" key="3">
    <source>
        <dbReference type="EMBL" id="GAA3984000.1"/>
    </source>
</evidence>
<evidence type="ECO:0000259" key="2">
    <source>
        <dbReference type="Pfam" id="PF14534"/>
    </source>
</evidence>
<gene>
    <name evidence="3" type="ORF">GCM10022210_39780</name>
</gene>
<keyword evidence="1" id="KW-0732">Signal</keyword>
<dbReference type="InterPro" id="IPR027843">
    <property type="entry name" value="DUF4440"/>
</dbReference>
<sequence length="148" mass="16580">MPPFLKLALITFTTLSLALQQNQYAADVATIKKARSTSNAAIARHDINGVAQYWLPDFTQTIGREITTVGKDSIIAGWKNLFKINKTVTYIRTPAEITVGDNGVMAWETGTWVAKNSYSKGGKYSAMWRKNNGEWKLQTELFVSLYKL</sequence>
<dbReference type="SUPFAM" id="SSF54427">
    <property type="entry name" value="NTF2-like"/>
    <property type="match status" value="1"/>
</dbReference>
<dbReference type="EMBL" id="BAAAZC010000027">
    <property type="protein sequence ID" value="GAA3984000.1"/>
    <property type="molecule type" value="Genomic_DNA"/>
</dbReference>
<name>A0ABP7QKN4_9SPHI</name>
<dbReference type="Proteomes" id="UP001500742">
    <property type="component" value="Unassembled WGS sequence"/>
</dbReference>
<keyword evidence="4" id="KW-1185">Reference proteome</keyword>